<protein>
    <recommendedName>
        <fullName evidence="2">DUF4185 domain-containing protein</fullName>
    </recommendedName>
</protein>
<evidence type="ECO:0000259" key="2">
    <source>
        <dbReference type="Pfam" id="PF13810"/>
    </source>
</evidence>
<accession>A0ABQ4V5W5</accession>
<gene>
    <name evidence="3" type="ORF">NGTWS1702_06740</name>
</gene>
<sequence length="379" mass="41991">MPPSNPPSLGRQAGRGLHSRGSWKVPLLDGKVADLTGPGITEQWGVTCTDLGASVIAPNGKLVSVFGDTFSGRRVGEGDWRSPVVLIGRGDADHQIVYERAGGPDPNYARQLWRYHHDSGDTGWRRGGISTVIPSDLLRVGELIYLHAIVNRGFGNVSWTEIWRSDDSGESWHHLGENARFPADLHDGHAQCWSWDHDPDDGWVYVVATGFQRDKGIILMRVRPQHIGQRARYLSWGFTAGRWRWGSRATPITPRGEKWGELTFRRVAAGKWILGGFLTSKYALGYRIVHAPVANMHTTGVQTPVIGSAWHAEDHLANRVAQLYGGYVLPGSRFDIKGGVGLVVSQWDTTKGWPYRAMQFKAALRDTTKMVPPPDPINL</sequence>
<dbReference type="InterPro" id="IPR025442">
    <property type="entry name" value="DUF4185"/>
</dbReference>
<organism evidence="3 4">
    <name type="scientific">Mycolicibacterium cyprinidarum</name>
    <dbReference type="NCBI Taxonomy" id="2860311"/>
    <lineage>
        <taxon>Bacteria</taxon>
        <taxon>Bacillati</taxon>
        <taxon>Actinomycetota</taxon>
        <taxon>Actinomycetes</taxon>
        <taxon>Mycobacteriales</taxon>
        <taxon>Mycobacteriaceae</taxon>
        <taxon>Mycolicibacterium</taxon>
    </lineage>
</organism>
<dbReference type="Proteomes" id="UP001060504">
    <property type="component" value="Unassembled WGS sequence"/>
</dbReference>
<feature type="region of interest" description="Disordered" evidence="1">
    <location>
        <begin position="1"/>
        <end position="22"/>
    </location>
</feature>
<name>A0ABQ4V5W5_9MYCO</name>
<evidence type="ECO:0000256" key="1">
    <source>
        <dbReference type="SAM" id="MobiDB-lite"/>
    </source>
</evidence>
<keyword evidence="4" id="KW-1185">Reference proteome</keyword>
<evidence type="ECO:0000313" key="3">
    <source>
        <dbReference type="EMBL" id="GJF10662.1"/>
    </source>
</evidence>
<dbReference type="EMBL" id="BPRH01000737">
    <property type="protein sequence ID" value="GJF10662.1"/>
    <property type="molecule type" value="Genomic_DNA"/>
</dbReference>
<comment type="caution">
    <text evidence="3">The sequence shown here is derived from an EMBL/GenBank/DDBJ whole genome shotgun (WGS) entry which is preliminary data.</text>
</comment>
<evidence type="ECO:0000313" key="4">
    <source>
        <dbReference type="Proteomes" id="UP001060504"/>
    </source>
</evidence>
<reference evidence="3 4" key="1">
    <citation type="submission" date="2021-08" db="EMBL/GenBank/DDBJ databases">
        <title>Draft genome sequence of Mycolicibacterium sp. NGTWS1702 strain.</title>
        <authorList>
            <person name="Matsumoto M."/>
            <person name="Tang B.C.C."/>
            <person name="Machida Y."/>
            <person name="Matoyama H."/>
            <person name="Kishihara T."/>
            <person name="Sato S."/>
            <person name="Kondo I."/>
            <person name="Sano M."/>
            <person name="Kato G."/>
        </authorList>
    </citation>
    <scope>NUCLEOTIDE SEQUENCE [LARGE SCALE GENOMIC DNA]</scope>
    <source>
        <strain evidence="3 4">NGTWSNA01</strain>
    </source>
</reference>
<feature type="domain" description="DUF4185" evidence="2">
    <location>
        <begin position="38"/>
        <end position="361"/>
    </location>
</feature>
<dbReference type="Pfam" id="PF13810">
    <property type="entry name" value="DUF4185"/>
    <property type="match status" value="1"/>
</dbReference>
<proteinExistence type="predicted"/>